<evidence type="ECO:0000256" key="2">
    <source>
        <dbReference type="ARBA" id="ARBA00022801"/>
    </source>
</evidence>
<organism evidence="3">
    <name type="scientific">Vibrio phage PH669</name>
    <dbReference type="NCBI Taxonomy" id="2800823"/>
    <lineage>
        <taxon>Viruses</taxon>
        <taxon>Duplodnaviria</taxon>
        <taxon>Heunggongvirae</taxon>
        <taxon>Uroviricota</taxon>
        <taxon>Caudoviricetes</taxon>
        <taxon>Queuovirinae</taxon>
    </lineage>
</organism>
<proteinExistence type="predicted"/>
<dbReference type="GO" id="GO:0016787">
    <property type="term" value="F:hydrolase activity"/>
    <property type="evidence" value="ECO:0007669"/>
    <property type="project" value="UniProtKB-KW"/>
</dbReference>
<keyword evidence="1" id="KW-0540">Nuclease</keyword>
<dbReference type="Gene3D" id="3.90.1600.10">
    <property type="entry name" value="Palm domain of DNA polymerase"/>
    <property type="match status" value="1"/>
</dbReference>
<dbReference type="InterPro" id="IPR043502">
    <property type="entry name" value="DNA/RNA_pol_sf"/>
</dbReference>
<dbReference type="EMBL" id="MW423738">
    <property type="protein sequence ID" value="QQK88554.1"/>
    <property type="molecule type" value="Genomic_DNA"/>
</dbReference>
<protein>
    <submittedName>
        <fullName evidence="3">DNA polymerase</fullName>
    </submittedName>
</protein>
<keyword evidence="2" id="KW-0378">Hydrolase</keyword>
<dbReference type="InterPro" id="IPR023211">
    <property type="entry name" value="DNA_pol_palm_dom_sf"/>
</dbReference>
<reference evidence="3" key="1">
    <citation type="submission" date="2020-12" db="EMBL/GenBank/DDBJ databases">
        <authorList>
            <person name="Hu Z."/>
        </authorList>
    </citation>
    <scope>NUCLEOTIDE SEQUENCE</scope>
</reference>
<dbReference type="GO" id="GO:0004518">
    <property type="term" value="F:nuclease activity"/>
    <property type="evidence" value="ECO:0007669"/>
    <property type="project" value="UniProtKB-KW"/>
</dbReference>
<name>A0A7T7CLE8_9CAUD</name>
<dbReference type="SUPFAM" id="SSF56672">
    <property type="entry name" value="DNA/RNA polymerases"/>
    <property type="match status" value="1"/>
</dbReference>
<evidence type="ECO:0000313" key="3">
    <source>
        <dbReference type="EMBL" id="QQK88554.1"/>
    </source>
</evidence>
<sequence length="735" mass="84106">MRADALGLFWQDMPTFKKKKEEEIFNLPPATWKCSSHLPYYDDAVNMTGINIMTEDDVVEAWQQKHLFTFDIESYINWCLIGFRDENTGKIIYWEKTATDYGDSDWNLPLPMLDWFVRNMHFVGFNSMEFDMTLATMAIAGKSCAQMKAATNMMIQENYRGWQVLRKLRLKKIEANHIDIMEVAPNFGSLKIYNGRSGGKRMQDLPYEHDVELTPDQIVVTRYYWANDLDATATVMSKIQDEMKLREEMSEQYGVDLRSKSDAQIAEAVIAHELERLTGKRPQKPTIEPGTVYRYNAPAFLQFQTPLMKQTLEVVKNCLYVVSYKGGIETPAQLKGLKVTIGEMSYKLGIGGLHSTEKKATHISDENYQLSDHDVASYYPRIMLNNNYYPQHLGRPFLAVFDNIVETRLEAKHNGDSKTAQSLKIVINGTFGKLGSQYSLFYSPDLLIHVTLTGQLSLLLLIETFELNGIQVVSANTDGIVIKCHKSKFELREEILEWWQRVTAFELEATYYRALCSKDVNNYFAVKMPYKDKKTGEMKTDVKAKGIYAKPGLSKNPTTPICAEAVKAFVAHGTPIEQTITACKDPFMFSSVRKVTGGSVWCMYRTDFENPTKDQMEEHVRKCGYIPYVGTLWVHSASEKPDKEACRLDQAFEACKWNPVDYDYLGGAIRWYYAKAPEKSKYVILQAEKGSKVPKTEGAKPMMTMLDQLPEDLDMDWYINESNRILKDIGHPCAE</sequence>
<evidence type="ECO:0000256" key="1">
    <source>
        <dbReference type="ARBA" id="ARBA00022722"/>
    </source>
</evidence>
<accession>A0A7T7CLE8</accession>